<dbReference type="Proteomes" id="UP001365405">
    <property type="component" value="Unassembled WGS sequence"/>
</dbReference>
<dbReference type="EMBL" id="JBBUTH010000003">
    <property type="protein sequence ID" value="MEK8049691.1"/>
    <property type="molecule type" value="Genomic_DNA"/>
</dbReference>
<sequence>MQTRDPAADPALAAMAARGYTARPFEAAGLRHTVFSRGQGRPVLLMHELPGMDGPNVAFADRLVAAGFAVHLPWLFGPALRSATLGNYRKLCVSQEFGRLQAGVTAPVVDWLRALAADLVAARPGQRVGAIGMCLTGSFVIPLILEPGVVAAVASQPAMPVDGRYLALGWERDAAWRTQLNVADADLAAAADVARRDGKHLLLQHFSADRACPRERLQRVAEAFGAQAEVHAYQRPGERWRLLRFSPHALLTHEYERHGDGDVTRQALARVIAFLDRHL</sequence>
<dbReference type="RefSeq" id="WP_341409374.1">
    <property type="nucleotide sequence ID" value="NZ_JBBUTH010000003.1"/>
</dbReference>
<dbReference type="Pfam" id="PF01738">
    <property type="entry name" value="DLH"/>
    <property type="match status" value="1"/>
</dbReference>
<proteinExistence type="predicted"/>
<organism evidence="2 3">
    <name type="scientific">Pseudaquabacterium inlustre</name>
    <dbReference type="NCBI Taxonomy" id="2984192"/>
    <lineage>
        <taxon>Bacteria</taxon>
        <taxon>Pseudomonadati</taxon>
        <taxon>Pseudomonadota</taxon>
        <taxon>Betaproteobacteria</taxon>
        <taxon>Burkholderiales</taxon>
        <taxon>Sphaerotilaceae</taxon>
        <taxon>Pseudaquabacterium</taxon>
    </lineage>
</organism>
<dbReference type="SUPFAM" id="SSF53474">
    <property type="entry name" value="alpha/beta-Hydrolases"/>
    <property type="match status" value="1"/>
</dbReference>
<comment type="caution">
    <text evidence="2">The sequence shown here is derived from an EMBL/GenBank/DDBJ whole genome shotgun (WGS) entry which is preliminary data.</text>
</comment>
<gene>
    <name evidence="2" type="ORF">AACH10_05545</name>
</gene>
<keyword evidence="3" id="KW-1185">Reference proteome</keyword>
<accession>A0ABU9CCT9</accession>
<dbReference type="InterPro" id="IPR029058">
    <property type="entry name" value="AB_hydrolase_fold"/>
</dbReference>
<keyword evidence="2" id="KW-0378">Hydrolase</keyword>
<feature type="domain" description="Dienelactone hydrolase" evidence="1">
    <location>
        <begin position="41"/>
        <end position="155"/>
    </location>
</feature>
<protein>
    <submittedName>
        <fullName evidence="2">Dienelactone hydrolase family protein</fullName>
    </submittedName>
</protein>
<dbReference type="InterPro" id="IPR002925">
    <property type="entry name" value="Dienelactn_hydro"/>
</dbReference>
<name>A0ABU9CCT9_9BURK</name>
<evidence type="ECO:0000259" key="1">
    <source>
        <dbReference type="Pfam" id="PF01738"/>
    </source>
</evidence>
<dbReference type="Gene3D" id="3.40.50.1820">
    <property type="entry name" value="alpha/beta hydrolase"/>
    <property type="match status" value="1"/>
</dbReference>
<evidence type="ECO:0000313" key="2">
    <source>
        <dbReference type="EMBL" id="MEK8049691.1"/>
    </source>
</evidence>
<reference evidence="2 3" key="1">
    <citation type="submission" date="2024-04" db="EMBL/GenBank/DDBJ databases">
        <title>Novel species of the genus Ideonella isolated from streams.</title>
        <authorList>
            <person name="Lu H."/>
        </authorList>
    </citation>
    <scope>NUCLEOTIDE SEQUENCE [LARGE SCALE GENOMIC DNA]</scope>
    <source>
        <strain evidence="2 3">DXS22W</strain>
    </source>
</reference>
<evidence type="ECO:0000313" key="3">
    <source>
        <dbReference type="Proteomes" id="UP001365405"/>
    </source>
</evidence>
<dbReference type="GO" id="GO:0016787">
    <property type="term" value="F:hydrolase activity"/>
    <property type="evidence" value="ECO:0007669"/>
    <property type="project" value="UniProtKB-KW"/>
</dbReference>